<proteinExistence type="inferred from homology"/>
<feature type="compositionally biased region" description="Acidic residues" evidence="4">
    <location>
        <begin position="759"/>
        <end position="785"/>
    </location>
</feature>
<accession>A0A8C9WAX1</accession>
<feature type="compositionally biased region" description="Basic residues" evidence="4">
    <location>
        <begin position="1200"/>
        <end position="1213"/>
    </location>
</feature>
<gene>
    <name evidence="5" type="primary">MYBBP1A</name>
    <name evidence="5" type="synonym">mybbp1a</name>
</gene>
<dbReference type="InterPro" id="IPR007015">
    <property type="entry name" value="DNA_pol_V/MYBBP1A"/>
</dbReference>
<evidence type="ECO:0000313" key="5">
    <source>
        <dbReference type="Ensembl" id="ENSSFOP00015072559.1"/>
    </source>
</evidence>
<reference evidence="5 6" key="1">
    <citation type="submission" date="2019-04" db="EMBL/GenBank/DDBJ databases">
        <authorList>
            <consortium name="Wellcome Sanger Institute Data Sharing"/>
        </authorList>
    </citation>
    <scope>NUCLEOTIDE SEQUENCE [LARGE SCALE GENOMIC DNA]</scope>
</reference>
<comment type="similarity">
    <text evidence="2">Belongs to the MYBBP1A family.</text>
</comment>
<evidence type="ECO:0000256" key="1">
    <source>
        <dbReference type="ARBA" id="ARBA00004123"/>
    </source>
</evidence>
<feature type="region of interest" description="Disordered" evidence="4">
    <location>
        <begin position="719"/>
        <end position="785"/>
    </location>
</feature>
<sequence>MAAAAAAASMGEIDGEAVRPRVSDAKGILRQSREFLDFFWDIAKPEQETRLKAIERLTEHLKTSEKKNEQSDELKYTLKRLVDGLSHSREAARPGFSLALAQVRARSLTRTLTHTHTRTFPLARSKLVRNAAFGRFFGVLALSQSTRLHKEPQVLVQCVQLLQSLAQYREHLRDLPRKTMVDILSETNEEVFQEVLLGALHSDLSCAFSTPEQLQLLLVAMQRFPDVLKPKKLKKLLGTATVITEENIPKLVEVLKMAARSAKKEHVLPAVALDLLQVSLREDRFELFWREAVVGGLLTDQAGPSSYMCYRLLASALPLLPLPQLRRMLSGEVMRHYGQHVVSAQLPDRFKFAPEMETRVAEFLTGCSDAEKQLAVMVAFSTLTNQGYPVVPSFWKVVQNLRPAVLRRYVDWLKDTFCRPQLDSCLDFSTRRQRENQEEGVQDKQCVFRLRKWIVPRLVSIVENSQVKKDEELVMDIARFVFFHAFFDVKKSTPDIPETESTLSAPLDTSTRDVVASSFFGLLQHLNHLGALGDCTEGIAPHERRVQGVTADGSLWIYCLVQYADRLLKHTKYVCCARPMTPDERAAWDSMLASVEALRKRAKAKKMHVGEASAFQQLLLLMGIYLFKAPEESVELLQDLQNCMAKAQEKKARKKKTKADEEPHWVEVLVEILLSLLSQPSRLIRQVCNAVFSRIAAHLTPAALHSILDVLDPRKEGEGQDALVVTDERDTDKRRKCSSEDEEDEEEGKGEVERVPQNEDSDSSEEYSDDESVGDDEEEEEEQDVDQNFRLELMKVLQGQNALAAKEDGSEDEELDDEAMMKLDGSIATLFAEQKKRIQAKKDEKERLRKEKMLVRDFKIKVCCASAEAMREGACTSMYLIVPPPVSLYLVLQCASISVTLPAPRQHYTSLYLAVSSYLITSRCFSLYLVYPAVPRRLQVLDLLEIFLSKQSESPQVLGVVEPLLAVMENCDTLSLQAGAMGAVDVDRVTALYRGALTSFMTHRKSSLSGGMFTELFTRFPVLCVRLLDTAAEFISGGVRQYQQGEACTVVLRGLQTRDVQQLLPDPRWKDLCEKTLGYLVEVSTPTKPKGEKKEKSKKDTELQPPQGLRKKKGFLPETKKRKNRKKPVVQEGKSPAGGRPGSGATPRTPAGAAAQDEQHEKKRSKSSKKKRKQQGGAQGAGATPAKKAKAESAELQQQQKKKKKKKREGKGK</sequence>
<dbReference type="GO" id="GO:0043565">
    <property type="term" value="F:sequence-specific DNA binding"/>
    <property type="evidence" value="ECO:0007669"/>
    <property type="project" value="TreeGrafter"/>
</dbReference>
<feature type="compositionally biased region" description="Basic and acidic residues" evidence="4">
    <location>
        <begin position="1089"/>
        <end position="1102"/>
    </location>
</feature>
<evidence type="ECO:0000313" key="6">
    <source>
        <dbReference type="Proteomes" id="UP000694397"/>
    </source>
</evidence>
<dbReference type="AlphaFoldDB" id="A0A8C9WAX1"/>
<dbReference type="PANTHER" id="PTHR13213">
    <property type="entry name" value="MYB-BINDING PROTEIN 1A FAMILY MEMBER"/>
    <property type="match status" value="1"/>
</dbReference>
<dbReference type="GO" id="GO:0005730">
    <property type="term" value="C:nucleolus"/>
    <property type="evidence" value="ECO:0007669"/>
    <property type="project" value="InterPro"/>
</dbReference>
<dbReference type="GO" id="GO:0003723">
    <property type="term" value="F:RNA binding"/>
    <property type="evidence" value="ECO:0007669"/>
    <property type="project" value="TreeGrafter"/>
</dbReference>
<keyword evidence="3" id="KW-0539">Nucleus</keyword>
<dbReference type="GO" id="GO:0003714">
    <property type="term" value="F:transcription corepressor activity"/>
    <property type="evidence" value="ECO:0007669"/>
    <property type="project" value="TreeGrafter"/>
</dbReference>
<dbReference type="GeneTree" id="ENSGT00390000017457"/>
<protein>
    <submittedName>
        <fullName evidence="5">MYB binding protein (P160) 1a</fullName>
    </submittedName>
</protein>
<feature type="compositionally biased region" description="Basic residues" evidence="4">
    <location>
        <begin position="1109"/>
        <end position="1128"/>
    </location>
</feature>
<name>A0A8C9WAX1_SCLFO</name>
<keyword evidence="6" id="KW-1185">Reference proteome</keyword>
<evidence type="ECO:0000256" key="4">
    <source>
        <dbReference type="SAM" id="MobiDB-lite"/>
    </source>
</evidence>
<dbReference type="Pfam" id="PF04931">
    <property type="entry name" value="DNA_pol_phi"/>
    <property type="match status" value="1"/>
</dbReference>
<evidence type="ECO:0000256" key="3">
    <source>
        <dbReference type="ARBA" id="ARBA00023242"/>
    </source>
</evidence>
<organism evidence="5 6">
    <name type="scientific">Scleropages formosus</name>
    <name type="common">Asian bonytongue</name>
    <name type="synonym">Osteoglossum formosum</name>
    <dbReference type="NCBI Taxonomy" id="113540"/>
    <lineage>
        <taxon>Eukaryota</taxon>
        <taxon>Metazoa</taxon>
        <taxon>Chordata</taxon>
        <taxon>Craniata</taxon>
        <taxon>Vertebrata</taxon>
        <taxon>Euteleostomi</taxon>
        <taxon>Actinopterygii</taxon>
        <taxon>Neopterygii</taxon>
        <taxon>Teleostei</taxon>
        <taxon>Osteoglossocephala</taxon>
        <taxon>Osteoglossomorpha</taxon>
        <taxon>Osteoglossiformes</taxon>
        <taxon>Osteoglossidae</taxon>
        <taxon>Scleropages</taxon>
    </lineage>
</organism>
<dbReference type="Proteomes" id="UP000694397">
    <property type="component" value="Chromosome 3"/>
</dbReference>
<dbReference type="InterPro" id="IPR016024">
    <property type="entry name" value="ARM-type_fold"/>
</dbReference>
<feature type="compositionally biased region" description="Low complexity" evidence="4">
    <location>
        <begin position="1143"/>
        <end position="1155"/>
    </location>
</feature>
<reference evidence="5" key="2">
    <citation type="submission" date="2025-08" db="UniProtKB">
        <authorList>
            <consortium name="Ensembl"/>
        </authorList>
    </citation>
    <scope>IDENTIFICATION</scope>
</reference>
<reference evidence="5" key="3">
    <citation type="submission" date="2025-09" db="UniProtKB">
        <authorList>
            <consortium name="Ensembl"/>
        </authorList>
    </citation>
    <scope>IDENTIFICATION</scope>
</reference>
<dbReference type="Ensembl" id="ENSSFOT00015067827.1">
    <property type="protein sequence ID" value="ENSSFOP00015072559.1"/>
    <property type="gene ID" value="ENSSFOG00015008056.2"/>
</dbReference>
<dbReference type="SUPFAM" id="SSF48371">
    <property type="entry name" value="ARM repeat"/>
    <property type="match status" value="1"/>
</dbReference>
<feature type="compositionally biased region" description="Basic residues" evidence="4">
    <location>
        <begin position="1162"/>
        <end position="1174"/>
    </location>
</feature>
<feature type="compositionally biased region" description="Basic and acidic residues" evidence="4">
    <location>
        <begin position="726"/>
        <end position="739"/>
    </location>
</feature>
<feature type="region of interest" description="Disordered" evidence="4">
    <location>
        <begin position="1084"/>
        <end position="1213"/>
    </location>
</feature>
<comment type="subcellular location">
    <subcellularLocation>
        <location evidence="1">Nucleus</location>
    </subcellularLocation>
</comment>
<evidence type="ECO:0000256" key="2">
    <source>
        <dbReference type="ARBA" id="ARBA00006809"/>
    </source>
</evidence>
<dbReference type="PANTHER" id="PTHR13213:SF2">
    <property type="entry name" value="MYB-BINDING PROTEIN 1A"/>
    <property type="match status" value="1"/>
</dbReference>